<evidence type="ECO:0000313" key="3">
    <source>
        <dbReference type="Proteomes" id="UP000761411"/>
    </source>
</evidence>
<reference evidence="2 3" key="1">
    <citation type="journal article" date="2021" name="Microorganisms">
        <title>Bacterial Dimethylsulfoniopropionate Biosynthesis in the East China Sea.</title>
        <authorList>
            <person name="Liu J."/>
            <person name="Zhang Y."/>
            <person name="Liu J."/>
            <person name="Zhong H."/>
            <person name="Williams B.T."/>
            <person name="Zheng Y."/>
            <person name="Curson A.R.J."/>
            <person name="Sun C."/>
            <person name="Sun H."/>
            <person name="Song D."/>
            <person name="Wagner Mackenzie B."/>
            <person name="Bermejo Martinez A."/>
            <person name="Todd J.D."/>
            <person name="Zhang X.H."/>
        </authorList>
    </citation>
    <scope>NUCLEOTIDE SEQUENCE [LARGE SCALE GENOMIC DNA]</scope>
    <source>
        <strain evidence="2 3">ESS08</strain>
    </source>
</reference>
<dbReference type="InterPro" id="IPR000086">
    <property type="entry name" value="NUDIX_hydrolase_dom"/>
</dbReference>
<feature type="domain" description="Nudix hydrolase" evidence="1">
    <location>
        <begin position="21"/>
        <end position="178"/>
    </location>
</feature>
<organism evidence="2 3">
    <name type="scientific">Mesobacillus boroniphilus</name>
    <dbReference type="NCBI Taxonomy" id="308892"/>
    <lineage>
        <taxon>Bacteria</taxon>
        <taxon>Bacillati</taxon>
        <taxon>Bacillota</taxon>
        <taxon>Bacilli</taxon>
        <taxon>Bacillales</taxon>
        <taxon>Bacillaceae</taxon>
        <taxon>Mesobacillus</taxon>
    </lineage>
</organism>
<evidence type="ECO:0000259" key="1">
    <source>
        <dbReference type="PROSITE" id="PS51462"/>
    </source>
</evidence>
<sequence>MEHVRSLLTLETIRATSICTGMSISVRRYVTNKGDCFMITKQNNGFELIELIEMNEMEIDQYHPLAGSYAIVEKNGSYLLGYNSMREKGETPRDCAQRELHEETGQFVENLIFIGLARVRNLLKNIEKFNPIFYATVCTLHPFQQNEETIAIRLWDLKDIIHIDQVDLAILEYVSLLKLRD</sequence>
<dbReference type="Proteomes" id="UP000761411">
    <property type="component" value="Unassembled WGS sequence"/>
</dbReference>
<dbReference type="EMBL" id="QTKX01000001">
    <property type="protein sequence ID" value="MBS8264383.1"/>
    <property type="molecule type" value="Genomic_DNA"/>
</dbReference>
<protein>
    <submittedName>
        <fullName evidence="2">NUDIX domain-containing protein</fullName>
    </submittedName>
</protein>
<dbReference type="AlphaFoldDB" id="A0A944GVX8"/>
<dbReference type="SUPFAM" id="SSF55811">
    <property type="entry name" value="Nudix"/>
    <property type="match status" value="1"/>
</dbReference>
<dbReference type="Gene3D" id="3.90.79.10">
    <property type="entry name" value="Nucleoside Triphosphate Pyrophosphohydrolase"/>
    <property type="match status" value="1"/>
</dbReference>
<accession>A0A944GVX8</accession>
<dbReference type="PROSITE" id="PS51462">
    <property type="entry name" value="NUDIX"/>
    <property type="match status" value="1"/>
</dbReference>
<dbReference type="Pfam" id="PF00293">
    <property type="entry name" value="NUDIX"/>
    <property type="match status" value="1"/>
</dbReference>
<dbReference type="InterPro" id="IPR015797">
    <property type="entry name" value="NUDIX_hydrolase-like_dom_sf"/>
</dbReference>
<dbReference type="CDD" id="cd02883">
    <property type="entry name" value="NUDIX_Hydrolase"/>
    <property type="match status" value="1"/>
</dbReference>
<proteinExistence type="predicted"/>
<evidence type="ECO:0000313" key="2">
    <source>
        <dbReference type="EMBL" id="MBS8264383.1"/>
    </source>
</evidence>
<gene>
    <name evidence="2" type="ORF">DYI25_08040</name>
</gene>
<name>A0A944GVX8_9BACI</name>
<comment type="caution">
    <text evidence="2">The sequence shown here is derived from an EMBL/GenBank/DDBJ whole genome shotgun (WGS) entry which is preliminary data.</text>
</comment>
<keyword evidence="3" id="KW-1185">Reference proteome</keyword>